<dbReference type="SUPFAM" id="SSF82185">
    <property type="entry name" value="Histone H3 K4-specific methyltransferase SET7/9 N-terminal domain"/>
    <property type="match status" value="3"/>
</dbReference>
<dbReference type="InterPro" id="IPR003409">
    <property type="entry name" value="MORN"/>
</dbReference>
<organism evidence="2 3">
    <name type="scientific">Symbiodinium microadriaticum</name>
    <name type="common">Dinoflagellate</name>
    <name type="synonym">Zooxanthella microadriatica</name>
    <dbReference type="NCBI Taxonomy" id="2951"/>
    <lineage>
        <taxon>Eukaryota</taxon>
        <taxon>Sar</taxon>
        <taxon>Alveolata</taxon>
        <taxon>Dinophyceae</taxon>
        <taxon>Suessiales</taxon>
        <taxon>Symbiodiniaceae</taxon>
        <taxon>Symbiodinium</taxon>
    </lineage>
</organism>
<gene>
    <name evidence="2" type="primary">PIP5K5</name>
    <name evidence="2" type="ORF">AK812_SmicGene7860</name>
</gene>
<comment type="caution">
    <text evidence="2">The sequence shown here is derived from an EMBL/GenBank/DDBJ whole genome shotgun (WGS) entry which is preliminary data.</text>
</comment>
<dbReference type="OrthoDB" id="270720at2759"/>
<dbReference type="PANTHER" id="PTHR43215:SF14">
    <property type="entry name" value="RADIAL SPOKE HEAD 1 HOMOLOG"/>
    <property type="match status" value="1"/>
</dbReference>
<dbReference type="PANTHER" id="PTHR43215">
    <property type="entry name" value="RADIAL SPOKE HEAD 1 HOMOLOG"/>
    <property type="match status" value="1"/>
</dbReference>
<keyword evidence="1" id="KW-0677">Repeat</keyword>
<dbReference type="Pfam" id="PF02493">
    <property type="entry name" value="MORN"/>
    <property type="match status" value="8"/>
</dbReference>
<protein>
    <submittedName>
        <fullName evidence="2">Phosphatidylinositol 4-phosphate 5-kinase 5</fullName>
    </submittedName>
</protein>
<dbReference type="GO" id="GO:0016301">
    <property type="term" value="F:kinase activity"/>
    <property type="evidence" value="ECO:0007669"/>
    <property type="project" value="UniProtKB-KW"/>
</dbReference>
<reference evidence="2 3" key="1">
    <citation type="submission" date="2016-02" db="EMBL/GenBank/DDBJ databases">
        <title>Genome analysis of coral dinoflagellate symbionts highlights evolutionary adaptations to a symbiotic lifestyle.</title>
        <authorList>
            <person name="Aranda M."/>
            <person name="Li Y."/>
            <person name="Liew Y.J."/>
            <person name="Baumgarten S."/>
            <person name="Simakov O."/>
            <person name="Wilson M."/>
            <person name="Piel J."/>
            <person name="Ashoor H."/>
            <person name="Bougouffa S."/>
            <person name="Bajic V.B."/>
            <person name="Ryu T."/>
            <person name="Ravasi T."/>
            <person name="Bayer T."/>
            <person name="Micklem G."/>
            <person name="Kim H."/>
            <person name="Bhak J."/>
            <person name="Lajeunesse T.C."/>
            <person name="Voolstra C.R."/>
        </authorList>
    </citation>
    <scope>NUCLEOTIDE SEQUENCE [LARGE SCALE GENOMIC DNA]</scope>
    <source>
        <strain evidence="2 3">CCMP2467</strain>
    </source>
</reference>
<accession>A0A1Q9EMI3</accession>
<keyword evidence="2" id="KW-0808">Transferase</keyword>
<dbReference type="SMART" id="SM00698">
    <property type="entry name" value="MORN"/>
    <property type="match status" value="8"/>
</dbReference>
<evidence type="ECO:0000256" key="1">
    <source>
        <dbReference type="ARBA" id="ARBA00022737"/>
    </source>
</evidence>
<name>A0A1Q9EMI3_SYMMI</name>
<dbReference type="Proteomes" id="UP000186817">
    <property type="component" value="Unassembled WGS sequence"/>
</dbReference>
<sequence length="403" mass="44896">MLGAGSRVVLRSPTLCWECLRRAYGDSAPGCFVHASKAPEPAMGQECSTDSCAVRRGVLCQAGPVSAANLPQPGAAAAPPQKIDGYAHAQPRPSTVLLSHTFKMLQRDRVFGIVSLLPHTKAGIAMRHCRCIAKGSARHVQERPLFRFRSGSSYTGQWLGNERHGLGVQQWFDGAVYQGTWEHNCAHGQGRFVHTDGDVYCGEWQMNVAHGLGTYTHRLSGSKVTYRGEWIEDLQSGYGVESWDEGCHFEGEFKAGQKNGQGIYYWSDGSRYEGAWRRNAIHGPGYYVGADRREFHGLWQNSAIHGCGAYSWPDGRKYEGEKLGSMKASGWTANSTAKEDTTTRYEGFWLDGKQHGQGRYYHTDGYSLLALWDQGRRVEWLEDTPMPPEILPKSQMEEHSSQQ</sequence>
<evidence type="ECO:0000313" key="3">
    <source>
        <dbReference type="Proteomes" id="UP000186817"/>
    </source>
</evidence>
<proteinExistence type="predicted"/>
<dbReference type="AlphaFoldDB" id="A0A1Q9EMI3"/>
<dbReference type="Gene3D" id="2.20.110.10">
    <property type="entry name" value="Histone H3 K4-specific methyltransferase SET7/9 N-terminal domain"/>
    <property type="match status" value="3"/>
</dbReference>
<dbReference type="EMBL" id="LSRX01000113">
    <property type="protein sequence ID" value="OLQ08607.1"/>
    <property type="molecule type" value="Genomic_DNA"/>
</dbReference>
<evidence type="ECO:0000313" key="2">
    <source>
        <dbReference type="EMBL" id="OLQ08607.1"/>
    </source>
</evidence>
<keyword evidence="2" id="KW-0418">Kinase</keyword>
<keyword evidence="3" id="KW-1185">Reference proteome</keyword>